<evidence type="ECO:0000256" key="1">
    <source>
        <dbReference type="ARBA" id="ARBA00004651"/>
    </source>
</evidence>
<keyword evidence="3 6" id="KW-0812">Transmembrane</keyword>
<dbReference type="PIRSF" id="PIRSF006324">
    <property type="entry name" value="LeuE"/>
    <property type="match status" value="1"/>
</dbReference>
<feature type="transmembrane region" description="Helical" evidence="6">
    <location>
        <begin position="112"/>
        <end position="132"/>
    </location>
</feature>
<feature type="transmembrane region" description="Helical" evidence="6">
    <location>
        <begin position="144"/>
        <end position="168"/>
    </location>
</feature>
<proteinExistence type="predicted"/>
<comment type="subcellular location">
    <subcellularLocation>
        <location evidence="1">Cell membrane</location>
        <topology evidence="1">Multi-pass membrane protein</topology>
    </subcellularLocation>
</comment>
<reference evidence="8" key="1">
    <citation type="journal article" date="2019" name="Int. J. Syst. Evol. Microbiol.">
        <title>The Global Catalogue of Microorganisms (GCM) 10K type strain sequencing project: providing services to taxonomists for standard genome sequencing and annotation.</title>
        <authorList>
            <consortium name="The Broad Institute Genomics Platform"/>
            <consortium name="The Broad Institute Genome Sequencing Center for Infectious Disease"/>
            <person name="Wu L."/>
            <person name="Ma J."/>
        </authorList>
    </citation>
    <scope>NUCLEOTIDE SEQUENCE [LARGE SCALE GENOMIC DNA]</scope>
    <source>
        <strain evidence="8">CGMCC 1.13718</strain>
    </source>
</reference>
<dbReference type="Pfam" id="PF01810">
    <property type="entry name" value="LysE"/>
    <property type="match status" value="1"/>
</dbReference>
<evidence type="ECO:0000313" key="8">
    <source>
        <dbReference type="Proteomes" id="UP001596425"/>
    </source>
</evidence>
<dbReference type="PANTHER" id="PTHR30086">
    <property type="entry name" value="ARGININE EXPORTER PROTEIN ARGO"/>
    <property type="match status" value="1"/>
</dbReference>
<dbReference type="PANTHER" id="PTHR30086:SF20">
    <property type="entry name" value="ARGININE EXPORTER PROTEIN ARGO-RELATED"/>
    <property type="match status" value="1"/>
</dbReference>
<keyword evidence="4 6" id="KW-1133">Transmembrane helix</keyword>
<sequence>MTFATIFALFGAMVVLALVPGPAVVAVTSRAMSSGFSHGASTTIGIVLGDYVFVLLSISGLAFIAETMGNLFVAIKYLGAAYLVWLGIGLLRSRGTVENPGDAGKSSHFANLLLGLATTLGNPKAILFYLSFFPAFLNMQQISAVDLFCVLLVVTIAVGSVNLGYAYLAARTGGLIKNSSRSAPLNLIGGSVLVGSGIFLGARS</sequence>
<evidence type="ECO:0000256" key="4">
    <source>
        <dbReference type="ARBA" id="ARBA00022989"/>
    </source>
</evidence>
<organism evidence="7 8">
    <name type="scientific">Microbulbifer taiwanensis</name>
    <dbReference type="NCBI Taxonomy" id="986746"/>
    <lineage>
        <taxon>Bacteria</taxon>
        <taxon>Pseudomonadati</taxon>
        <taxon>Pseudomonadota</taxon>
        <taxon>Gammaproteobacteria</taxon>
        <taxon>Cellvibrionales</taxon>
        <taxon>Microbulbiferaceae</taxon>
        <taxon>Microbulbifer</taxon>
    </lineage>
</organism>
<keyword evidence="2" id="KW-1003">Cell membrane</keyword>
<evidence type="ECO:0000313" key="7">
    <source>
        <dbReference type="EMBL" id="MFC6634054.1"/>
    </source>
</evidence>
<comment type="caution">
    <text evidence="7">The sequence shown here is derived from an EMBL/GenBank/DDBJ whole genome shotgun (WGS) entry which is preliminary data.</text>
</comment>
<evidence type="ECO:0000256" key="6">
    <source>
        <dbReference type="SAM" id="Phobius"/>
    </source>
</evidence>
<gene>
    <name evidence="7" type="ORF">ACFQBM_12210</name>
</gene>
<feature type="transmembrane region" description="Helical" evidence="6">
    <location>
        <begin position="42"/>
        <end position="64"/>
    </location>
</feature>
<dbReference type="EMBL" id="JBHSVR010000001">
    <property type="protein sequence ID" value="MFC6634054.1"/>
    <property type="molecule type" value="Genomic_DNA"/>
</dbReference>
<evidence type="ECO:0000256" key="3">
    <source>
        <dbReference type="ARBA" id="ARBA00022692"/>
    </source>
</evidence>
<evidence type="ECO:0000256" key="2">
    <source>
        <dbReference type="ARBA" id="ARBA00022475"/>
    </source>
</evidence>
<feature type="transmembrane region" description="Helical" evidence="6">
    <location>
        <begin position="71"/>
        <end position="92"/>
    </location>
</feature>
<protein>
    <submittedName>
        <fullName evidence="7">LysE family translocator</fullName>
    </submittedName>
</protein>
<keyword evidence="8" id="KW-1185">Reference proteome</keyword>
<feature type="transmembrane region" description="Helical" evidence="6">
    <location>
        <begin position="183"/>
        <end position="202"/>
    </location>
</feature>
<name>A0ABW1YMR6_9GAMM</name>
<dbReference type="InterPro" id="IPR001123">
    <property type="entry name" value="LeuE-type"/>
</dbReference>
<dbReference type="RefSeq" id="WP_193190190.1">
    <property type="nucleotide sequence ID" value="NZ_JACZFR010000012.1"/>
</dbReference>
<accession>A0ABW1YMR6</accession>
<dbReference type="Proteomes" id="UP001596425">
    <property type="component" value="Unassembled WGS sequence"/>
</dbReference>
<keyword evidence="5 6" id="KW-0472">Membrane</keyword>
<evidence type="ECO:0000256" key="5">
    <source>
        <dbReference type="ARBA" id="ARBA00023136"/>
    </source>
</evidence>